<dbReference type="SUPFAM" id="SSF53756">
    <property type="entry name" value="UDP-Glycosyltransferase/glycogen phosphorylase"/>
    <property type="match status" value="3"/>
</dbReference>
<keyword evidence="7" id="KW-0472">Membrane</keyword>
<accession>A0AAE7SZP2</accession>
<feature type="domain" description="GW" evidence="9">
    <location>
        <begin position="854"/>
        <end position="892"/>
    </location>
</feature>
<dbReference type="PANTHER" id="PTHR37316">
    <property type="entry name" value="TEICHOIC ACID GLYCEROL-PHOSPHATE PRIMASE"/>
    <property type="match status" value="1"/>
</dbReference>
<dbReference type="Pfam" id="PF04464">
    <property type="entry name" value="Glyphos_transf"/>
    <property type="match status" value="1"/>
</dbReference>
<feature type="domain" description="GW" evidence="9">
    <location>
        <begin position="718"/>
        <end position="790"/>
    </location>
</feature>
<keyword evidence="6" id="KW-0777">Teichoic acid biosynthesis</keyword>
<proteinExistence type="inferred from homology"/>
<dbReference type="Proteomes" id="UP000516696">
    <property type="component" value="Chromosome"/>
</dbReference>
<keyword evidence="4" id="KW-0808">Transferase</keyword>
<dbReference type="InterPro" id="IPR043149">
    <property type="entry name" value="TagF_N"/>
</dbReference>
<keyword evidence="3" id="KW-1003">Cell membrane</keyword>
<evidence type="ECO:0000256" key="2">
    <source>
        <dbReference type="ARBA" id="ARBA00010488"/>
    </source>
</evidence>
<dbReference type="InterPro" id="IPR038200">
    <property type="entry name" value="GW_dom_sf"/>
</dbReference>
<dbReference type="RefSeq" id="WP_123836323.1">
    <property type="nucleotide sequence ID" value="NZ_CP050485.1"/>
</dbReference>
<dbReference type="GO" id="GO:0005886">
    <property type="term" value="C:plasma membrane"/>
    <property type="evidence" value="ECO:0007669"/>
    <property type="project" value="UniProtKB-SubCell"/>
</dbReference>
<evidence type="ECO:0000256" key="4">
    <source>
        <dbReference type="ARBA" id="ARBA00022679"/>
    </source>
</evidence>
<evidence type="ECO:0000259" key="8">
    <source>
        <dbReference type="Pfam" id="PF00534"/>
    </source>
</evidence>
<dbReference type="PANTHER" id="PTHR37316:SF3">
    <property type="entry name" value="TEICHOIC ACID GLYCEROL-PHOSPHATE TRANSFERASE"/>
    <property type="match status" value="1"/>
</dbReference>
<dbReference type="InterPro" id="IPR043148">
    <property type="entry name" value="TagF_C"/>
</dbReference>
<dbReference type="InterPro" id="IPR007554">
    <property type="entry name" value="Glycerophosphate_synth"/>
</dbReference>
<dbReference type="Gene3D" id="3.40.50.12580">
    <property type="match status" value="1"/>
</dbReference>
<dbReference type="Pfam" id="PF13457">
    <property type="entry name" value="GW"/>
    <property type="match status" value="2"/>
</dbReference>
<dbReference type="GO" id="GO:0019350">
    <property type="term" value="P:teichoic acid biosynthetic process"/>
    <property type="evidence" value="ECO:0007669"/>
    <property type="project" value="UniProtKB-KW"/>
</dbReference>
<gene>
    <name evidence="10" type="ORF">EGM181_07475</name>
</gene>
<protein>
    <submittedName>
        <fullName evidence="10">Glycosyltransferase</fullName>
    </submittedName>
</protein>
<evidence type="ECO:0000256" key="6">
    <source>
        <dbReference type="ARBA" id="ARBA00022944"/>
    </source>
</evidence>
<dbReference type="Pfam" id="PF00534">
    <property type="entry name" value="Glycos_transf_1"/>
    <property type="match status" value="1"/>
</dbReference>
<evidence type="ECO:0000256" key="5">
    <source>
        <dbReference type="ARBA" id="ARBA00022729"/>
    </source>
</evidence>
<dbReference type="EMBL" id="CP050485">
    <property type="protein sequence ID" value="QOG27095.1"/>
    <property type="molecule type" value="Genomic_DNA"/>
</dbReference>
<dbReference type="InterPro" id="IPR001296">
    <property type="entry name" value="Glyco_trans_1"/>
</dbReference>
<dbReference type="SUPFAM" id="SSF82057">
    <property type="entry name" value="Prokaryotic SH3-related domain"/>
    <property type="match status" value="2"/>
</dbReference>
<evidence type="ECO:0000313" key="10">
    <source>
        <dbReference type="EMBL" id="QOG27095.1"/>
    </source>
</evidence>
<dbReference type="GO" id="GO:0016757">
    <property type="term" value="F:glycosyltransferase activity"/>
    <property type="evidence" value="ECO:0007669"/>
    <property type="project" value="InterPro"/>
</dbReference>
<comment type="subcellular location">
    <subcellularLocation>
        <location evidence="1">Cell membrane</location>
        <topology evidence="1">Peripheral membrane protein</topology>
    </subcellularLocation>
</comment>
<evidence type="ECO:0000256" key="1">
    <source>
        <dbReference type="ARBA" id="ARBA00004202"/>
    </source>
</evidence>
<dbReference type="Gene3D" id="2.30.30.170">
    <property type="match status" value="1"/>
</dbReference>
<evidence type="ECO:0000259" key="9">
    <source>
        <dbReference type="Pfam" id="PF13457"/>
    </source>
</evidence>
<name>A0AAE7SZP2_ENTGA</name>
<sequence>MFGLNILAKVRKKNNLSFQLATWAAEYYEFCEQDSKMIFYESRDGKNMVDSPKAIFEYMMNHERYKEYTHVWSFDPAVDNWENIINFYQEQTNVLFVERNTQEYVKYLYESKFLITNATFQSFFIPRKDQVVINTWHGTPLKKMGFDIKDSNPAGPQNVIRNFLFSNYLISPNRHTTNMYLNSFKLDGLYQGEILEAGYPRIDLMHKTTLESEVKKLKELSLNVNLDKKTVLYCPTWKGKDVNNPTSELNQIISESKFLQSHIGSEYNLLVKVHPFIYDAAKEIDEFRGFLVPDSYDPNELMVAIDLLVTDYSSIFFDFMLTDKPILFYCWDKDLYENDRGLYISEDKLPGPVATTIFEIINYIKSIDRVQKEYRQNYEALKSEFLKYEDGNVTHRIISYIFDKHELNLGESIVSRNNKKKLLFYVGGMKNNGITSSLINLLKNIDYSEYDVTCFSGYPHSSESISNIHAIPDEARFLFKPGYAMLSNKEQKLVARYNEKPSEKNSSLLPWDGLKREASRIFSNQKFDVAIDFSGYSFFWSKYILAADSDKKLCYLHSDMLEDKNRTVNGVRIHEMNLLRLFYQYKNFDKLITVSPIMQEVNQAKLSKFVDKDKFTYALNTLDTEKLFSTSKELNEEINILESNTDLVNIRESIEIFKSPFDLESKSQIIKSTDLLRSVAQVKFADEIRYKILINNIFVGWTSSKDVNIRLPEIVSIENVDYFCYVKRNKRRILWKDLPTIEEARVVGKIWDYRYLIVKVTKEAYLSTDQVYVHIQIDSKDLGWIEKSVLNPINSNLMLRKMKNHLSNRNRLRTLNNRTLETVYEEGFARIIALPSNDPWKSALTKDYEKEDINIINGKILKYTMKIQNQNGWYYRLWDRNKFIGWVNEKNLLIIDGFHIVSTENILLKAQIISDYAFSSLEEQKTIEVTTKEVLLTEKCITTLGIYFKTNTDIFVEESKIKVIKSFGKVDLLGNFVLYPQQENFNIVTMGRLSPEKRQAELIEAFNRFVTSVDNARLYILGDGPLRQELIDQIKSLNIADKVFLMGHEKNPFQLLSEAQFFILTSEYEGQPMVLLEAMALGVPVGATNIPATQFVLQNGRLGILAQSNNVEGIENMLIKAYNEKVQPATFNAQEYNKNAIKMFYKQIEEV</sequence>
<dbReference type="CDD" id="cd03811">
    <property type="entry name" value="GT4_GT28_WabH-like"/>
    <property type="match status" value="1"/>
</dbReference>
<dbReference type="GO" id="GO:0047355">
    <property type="term" value="F:CDP-glycerol glycerophosphotransferase activity"/>
    <property type="evidence" value="ECO:0007669"/>
    <property type="project" value="InterPro"/>
</dbReference>
<dbReference type="AlphaFoldDB" id="A0AAE7SZP2"/>
<organism evidence="10 11">
    <name type="scientific">Enterococcus gallinarum</name>
    <dbReference type="NCBI Taxonomy" id="1353"/>
    <lineage>
        <taxon>Bacteria</taxon>
        <taxon>Bacillati</taxon>
        <taxon>Bacillota</taxon>
        <taxon>Bacilli</taxon>
        <taxon>Lactobacillales</taxon>
        <taxon>Enterococcaceae</taxon>
        <taxon>Enterococcus</taxon>
    </lineage>
</organism>
<dbReference type="InterPro" id="IPR051612">
    <property type="entry name" value="Teichoic_Acid_Biosynth"/>
</dbReference>
<feature type="domain" description="Glycosyl transferase family 1" evidence="8">
    <location>
        <begin position="983"/>
        <end position="1131"/>
    </location>
</feature>
<comment type="similarity">
    <text evidence="2">Belongs to the CDP-glycerol glycerophosphotransferase family.</text>
</comment>
<dbReference type="Gene3D" id="3.40.50.2000">
    <property type="entry name" value="Glycogen Phosphorylase B"/>
    <property type="match status" value="1"/>
</dbReference>
<dbReference type="InterPro" id="IPR025987">
    <property type="entry name" value="GW_dom"/>
</dbReference>
<evidence type="ECO:0000256" key="3">
    <source>
        <dbReference type="ARBA" id="ARBA00022475"/>
    </source>
</evidence>
<reference evidence="10 11" key="1">
    <citation type="submission" date="2020-03" db="EMBL/GenBank/DDBJ databases">
        <title>Characterization of ganglioside-mimicking enterococci.</title>
        <authorList>
            <person name="Patry R.T."/>
            <person name="Nothaft H."/>
            <person name="Bridger R."/>
            <person name="Shajahan A."/>
            <person name="Huynh S."/>
            <person name="Sanchez S."/>
            <person name="Azadi P."/>
            <person name="Cooper K."/>
            <person name="Miller W.G."/>
            <person name="Parker C.T."/>
            <person name="Wells L."/>
            <person name="Szymanski C.M."/>
        </authorList>
    </citation>
    <scope>NUCLEOTIDE SEQUENCE [LARGE SCALE GENOMIC DNA]</scope>
    <source>
        <strain evidence="10 11">EGM181</strain>
    </source>
</reference>
<dbReference type="Gene3D" id="3.40.50.11820">
    <property type="match status" value="1"/>
</dbReference>
<evidence type="ECO:0000256" key="7">
    <source>
        <dbReference type="ARBA" id="ARBA00023136"/>
    </source>
</evidence>
<keyword evidence="5" id="KW-0732">Signal</keyword>
<evidence type="ECO:0000313" key="11">
    <source>
        <dbReference type="Proteomes" id="UP000516696"/>
    </source>
</evidence>